<dbReference type="InterPro" id="IPR036388">
    <property type="entry name" value="WH-like_DNA-bd_sf"/>
</dbReference>
<dbReference type="PROSITE" id="PS51722">
    <property type="entry name" value="G_TR_2"/>
    <property type="match status" value="1"/>
</dbReference>
<dbReference type="GO" id="GO:0001514">
    <property type="term" value="P:selenocysteine incorporation"/>
    <property type="evidence" value="ECO:0007669"/>
    <property type="project" value="InterPro"/>
</dbReference>
<dbReference type="Pfam" id="PF25461">
    <property type="entry name" value="Beta-barrel_SelB"/>
    <property type="match status" value="1"/>
</dbReference>
<dbReference type="InterPro" id="IPR050055">
    <property type="entry name" value="EF-Tu_GTPase"/>
</dbReference>
<sequence length="709" mass="74112">MTRAGSFVIATAGHVDHGKSTLVRALTGIEPDRWDEEKRRGLTIDLGFAWTRLPSGREVSFVDVPGHERFLGNMLAGVGPAPIVLFVVAADEGWMPQSDDHRDAIAALGIRRGLLVVTRMDLAPDSVPEVVARSRTELAGTGLADAEAIAVSGTTGEGLDALRGALDRVLAEVPEPDTGARVRMWIDRAFSISGAGTVVTGTLGAGVLKPDDTLVIAGEKVREKARATVTIRGLQSHDESVDAVTPVTRAAVNLRGIGADDLGRGDVLLTPGAWSLTDTVDVRRMTGEDFEDAPRELAVHVGTAAVQARLRPLGAEHARLALARPLPLTVGDRILLRSTGSRAVRAGVQVLDVDPPELARRGDGRRRAETLAGMSAEGDLVHEVRRRGAVPVAVLTSLGVAVPGEGRGGDAARSVPPEEGRGSERRGGDDREAGSAGLPSGVILVRDLLVDAERLDVWAQMLRDAVTADHAADPLSPGLTGKAAVDRLGLPDLGGGAGADRSAGDGAADRVTGGRRASGEARSGDGQQAARATSALLTAIVRKAGLVVEAGRIRSADAVRSMGAAEPAIWELEEEWARSPFRAPEARVLDRLQLGPREIAAAEAQGRLIRLGGLDARGGAGARGGTAGQGDSIVLGPQAPARAMRVLSDLEQPFTTSEARQALDTTRRTVIPLLEHLDSRGWTRRVDAGHREIVGHREAAGEPVSGSRG</sequence>
<dbReference type="InterPro" id="IPR000795">
    <property type="entry name" value="T_Tr_GTP-bd_dom"/>
</dbReference>
<dbReference type="GO" id="GO:0003924">
    <property type="term" value="F:GTPase activity"/>
    <property type="evidence" value="ECO:0007669"/>
    <property type="project" value="InterPro"/>
</dbReference>
<dbReference type="InterPro" id="IPR027417">
    <property type="entry name" value="P-loop_NTPase"/>
</dbReference>
<feature type="region of interest" description="Disordered" evidence="2">
    <location>
        <begin position="405"/>
        <end position="437"/>
    </location>
</feature>
<keyword evidence="5" id="KW-1185">Reference proteome</keyword>
<dbReference type="Gene3D" id="2.40.30.10">
    <property type="entry name" value="Translation factors"/>
    <property type="match status" value="1"/>
</dbReference>
<dbReference type="InterPro" id="IPR036390">
    <property type="entry name" value="WH_DNA-bd_sf"/>
</dbReference>
<dbReference type="GO" id="GO:0005525">
    <property type="term" value="F:GTP binding"/>
    <property type="evidence" value="ECO:0007669"/>
    <property type="project" value="UniProtKB-KW"/>
</dbReference>
<dbReference type="Pfam" id="PF00009">
    <property type="entry name" value="GTP_EFTU"/>
    <property type="match status" value="1"/>
</dbReference>
<evidence type="ECO:0000313" key="4">
    <source>
        <dbReference type="EMBL" id="SLM89560.1"/>
    </source>
</evidence>
<dbReference type="InterPro" id="IPR009000">
    <property type="entry name" value="Transl_B-barrel_sf"/>
</dbReference>
<keyword evidence="4" id="KW-0648">Protein biosynthesis</keyword>
<name>A0A1X6WVP0_9MICO</name>
<evidence type="ECO:0000313" key="5">
    <source>
        <dbReference type="Proteomes" id="UP000196581"/>
    </source>
</evidence>
<dbReference type="InterPro" id="IPR015191">
    <property type="entry name" value="SelB_WHD4"/>
</dbReference>
<dbReference type="SUPFAM" id="SSF52540">
    <property type="entry name" value="P-loop containing nucleoside triphosphate hydrolases"/>
    <property type="match status" value="1"/>
</dbReference>
<reference evidence="5" key="1">
    <citation type="submission" date="2017-02" db="EMBL/GenBank/DDBJ databases">
        <authorList>
            <person name="Dridi B."/>
        </authorList>
    </citation>
    <scope>NUCLEOTIDE SEQUENCE [LARGE SCALE GENOMIC DNA]</scope>
    <source>
        <strain evidence="5">B Co 03.10</strain>
    </source>
</reference>
<dbReference type="InterPro" id="IPR004161">
    <property type="entry name" value="EFTu-like_2"/>
</dbReference>
<evidence type="ECO:0000256" key="2">
    <source>
        <dbReference type="SAM" id="MobiDB-lite"/>
    </source>
</evidence>
<dbReference type="InterPro" id="IPR057335">
    <property type="entry name" value="Beta-barrel_SelB"/>
</dbReference>
<organism evidence="4 5">
    <name type="scientific">Brevibacterium yomogidense</name>
    <dbReference type="NCBI Taxonomy" id="946573"/>
    <lineage>
        <taxon>Bacteria</taxon>
        <taxon>Bacillati</taxon>
        <taxon>Actinomycetota</taxon>
        <taxon>Actinomycetes</taxon>
        <taxon>Micrococcales</taxon>
        <taxon>Brevibacteriaceae</taxon>
        <taxon>Brevibacterium</taxon>
    </lineage>
</organism>
<dbReference type="PANTHER" id="PTHR43721">
    <property type="entry name" value="ELONGATION FACTOR TU-RELATED"/>
    <property type="match status" value="1"/>
</dbReference>
<feature type="compositionally biased region" description="Basic and acidic residues" evidence="2">
    <location>
        <begin position="416"/>
        <end position="433"/>
    </location>
</feature>
<feature type="compositionally biased region" description="Low complexity" evidence="2">
    <location>
        <begin position="499"/>
        <end position="510"/>
    </location>
</feature>
<dbReference type="RefSeq" id="WP_087003594.1">
    <property type="nucleotide sequence ID" value="NZ_FWFF01000001.1"/>
</dbReference>
<evidence type="ECO:0000259" key="3">
    <source>
        <dbReference type="PROSITE" id="PS51722"/>
    </source>
</evidence>
<dbReference type="Gene3D" id="1.10.10.10">
    <property type="entry name" value="Winged helix-like DNA-binding domain superfamily/Winged helix DNA-binding domain"/>
    <property type="match status" value="1"/>
</dbReference>
<dbReference type="GO" id="GO:0005829">
    <property type="term" value="C:cytosol"/>
    <property type="evidence" value="ECO:0007669"/>
    <property type="project" value="TreeGrafter"/>
</dbReference>
<dbReference type="PANTHER" id="PTHR43721:SF22">
    <property type="entry name" value="ELONGATION FACTOR TU, MITOCHONDRIAL"/>
    <property type="match status" value="1"/>
</dbReference>
<gene>
    <name evidence="4" type="ORF">FM105_01510</name>
</gene>
<dbReference type="SUPFAM" id="SSF46785">
    <property type="entry name" value="Winged helix' DNA-binding domain"/>
    <property type="match status" value="1"/>
</dbReference>
<feature type="region of interest" description="Disordered" evidence="2">
    <location>
        <begin position="495"/>
        <end position="528"/>
    </location>
</feature>
<dbReference type="Gene3D" id="3.40.50.300">
    <property type="entry name" value="P-loop containing nucleotide triphosphate hydrolases"/>
    <property type="match status" value="1"/>
</dbReference>
<dbReference type="Pfam" id="PF09107">
    <property type="entry name" value="WHD_3rd_SelB"/>
    <property type="match status" value="1"/>
</dbReference>
<accession>A0A1X6WVP0</accession>
<protein>
    <submittedName>
        <fullName evidence="4">Selenocysteine-specific translation elongation factor</fullName>
    </submittedName>
</protein>
<dbReference type="CDD" id="cd04171">
    <property type="entry name" value="SelB"/>
    <property type="match status" value="1"/>
</dbReference>
<keyword evidence="1" id="KW-0342">GTP-binding</keyword>
<dbReference type="Pfam" id="PF03144">
    <property type="entry name" value="GTP_EFTU_D2"/>
    <property type="match status" value="1"/>
</dbReference>
<dbReference type="GO" id="GO:0003746">
    <property type="term" value="F:translation elongation factor activity"/>
    <property type="evidence" value="ECO:0007669"/>
    <property type="project" value="UniProtKB-KW"/>
</dbReference>
<dbReference type="Proteomes" id="UP000196581">
    <property type="component" value="Unassembled WGS sequence"/>
</dbReference>
<dbReference type="AlphaFoldDB" id="A0A1X6WVP0"/>
<evidence type="ECO:0000256" key="1">
    <source>
        <dbReference type="ARBA" id="ARBA00023134"/>
    </source>
</evidence>
<dbReference type="SUPFAM" id="SSF50447">
    <property type="entry name" value="Translation proteins"/>
    <property type="match status" value="1"/>
</dbReference>
<keyword evidence="4" id="KW-0251">Elongation factor</keyword>
<proteinExistence type="predicted"/>
<dbReference type="GO" id="GO:0003723">
    <property type="term" value="F:RNA binding"/>
    <property type="evidence" value="ECO:0007669"/>
    <property type="project" value="InterPro"/>
</dbReference>
<feature type="domain" description="Tr-type G" evidence="3">
    <location>
        <begin position="4"/>
        <end position="175"/>
    </location>
</feature>
<keyword evidence="1" id="KW-0547">Nucleotide-binding</keyword>
<dbReference type="EMBL" id="FWFF01000001">
    <property type="protein sequence ID" value="SLM89560.1"/>
    <property type="molecule type" value="Genomic_DNA"/>
</dbReference>